<comment type="catalytic activity">
    <reaction evidence="15">
        <text>K(+)(in) = K(+)(out)</text>
        <dbReference type="Rhea" id="RHEA:29463"/>
        <dbReference type="ChEBI" id="CHEBI:29103"/>
    </reaction>
</comment>
<dbReference type="Gene3D" id="2.60.40.1400">
    <property type="entry name" value="G protein-activated inward rectifier potassium channel 1"/>
    <property type="match status" value="1"/>
</dbReference>
<sequence>MSVVRRKFGDEYQAVVGTSARRKRQRFVDKNGRCNVQHGNLGSENSRYLTDLFTTLVDLKWRWNLLIFLLTYTVAWLVMASMWWGIAYLRGDLDMHHGHSPGHNPCVANVYNFPSAFLFFIETEATIGYGHRYITERCPEGIVLFLFQSLLGSVVDAFLIGCMFIKMSQPKKRAETLMFSRAAVISKRDGKLCLMFRVGNLRNSHMVSAQIRCKLIKSRQTPEGEFLPLDQCELDVGFGTGADQLFLVSPLTICHEINEKSPFFALSQRSLRSEQFEIVVILEGIVETTGMTCQARTSYTEDEVLWGHRFLPVMSLEDGFFRVDYSQFHGTFEVPTPPYSVKEQEENLSLPSPLNTPTGSNRSRREKISSLDCLDFFEEKGNRLPSKFQKICSGKRELHRGVLSLCSSNVEKACSTGDLLKIQQITSVCGTEDGGEKLMLAAFKTKSELLARSTGNLELQQRPQTLLTLGATLDHENLPAKLRKMNSGHLS</sequence>
<comment type="similarity">
    <text evidence="2">Belongs to the inward rectifier-type potassium channel (TC 1.A.2.1) family. KCNJ3 subfamily.</text>
</comment>
<dbReference type="GO" id="GO:0015467">
    <property type="term" value="F:G-protein activated inward rectifier potassium channel activity"/>
    <property type="evidence" value="ECO:0007669"/>
    <property type="project" value="InterPro"/>
</dbReference>
<evidence type="ECO:0000256" key="18">
    <source>
        <dbReference type="SAM" id="Phobius"/>
    </source>
</evidence>
<dbReference type="Pfam" id="PF01007">
    <property type="entry name" value="IRK"/>
    <property type="match status" value="1"/>
</dbReference>
<evidence type="ECO:0000256" key="17">
    <source>
        <dbReference type="SAM" id="MobiDB-lite"/>
    </source>
</evidence>
<feature type="domain" description="Potassium channel inwardly rectifying transmembrane" evidence="19">
    <location>
        <begin position="28"/>
        <end position="170"/>
    </location>
</feature>
<evidence type="ECO:0000256" key="6">
    <source>
        <dbReference type="ARBA" id="ARBA00022692"/>
    </source>
</evidence>
<feature type="domain" description="Inward rectifier potassium channel C-terminal" evidence="20">
    <location>
        <begin position="177"/>
        <end position="347"/>
    </location>
</feature>
<dbReference type="PANTHER" id="PTHR11767:SF99">
    <property type="entry name" value="G PROTEIN-ACTIVATED INWARD RECTIFIER POTASSIUM CHANNEL 1"/>
    <property type="match status" value="1"/>
</dbReference>
<evidence type="ECO:0000259" key="20">
    <source>
        <dbReference type="Pfam" id="PF17655"/>
    </source>
</evidence>
<evidence type="ECO:0000256" key="8">
    <source>
        <dbReference type="ARBA" id="ARBA00022958"/>
    </source>
</evidence>
<keyword evidence="22" id="KW-1185">Reference proteome</keyword>
<dbReference type="InterPro" id="IPR013518">
    <property type="entry name" value="K_chnl_inward-rec_Kir_cyto"/>
</dbReference>
<comment type="subcellular location">
    <subcellularLocation>
        <location evidence="1 16">Membrane</location>
        <topology evidence="1 16">Multi-pass membrane protein</topology>
    </subcellularLocation>
</comment>
<evidence type="ECO:0000256" key="15">
    <source>
        <dbReference type="ARBA" id="ARBA00034430"/>
    </source>
</evidence>
<evidence type="ECO:0000256" key="9">
    <source>
        <dbReference type="ARBA" id="ARBA00022989"/>
    </source>
</evidence>
<dbReference type="GO" id="GO:1990573">
    <property type="term" value="P:potassium ion import across plasma membrane"/>
    <property type="evidence" value="ECO:0007669"/>
    <property type="project" value="TreeGrafter"/>
</dbReference>
<feature type="transmembrane region" description="Helical" evidence="18">
    <location>
        <begin position="142"/>
        <end position="165"/>
    </location>
</feature>
<evidence type="ECO:0000313" key="22">
    <source>
        <dbReference type="Proteomes" id="UP001178461"/>
    </source>
</evidence>
<evidence type="ECO:0000256" key="16">
    <source>
        <dbReference type="RuleBase" id="RU003822"/>
    </source>
</evidence>
<dbReference type="InterPro" id="IPR016449">
    <property type="entry name" value="K_chnl_inward-rec_Kir"/>
</dbReference>
<dbReference type="FunFam" id="2.60.40.1400:FF:000006">
    <property type="entry name" value="G protein-activated inward rectifier potassium channel 1"/>
    <property type="match status" value="1"/>
</dbReference>
<name>A0AA35L598_9SAUR</name>
<dbReference type="InterPro" id="IPR014756">
    <property type="entry name" value="Ig_E-set"/>
</dbReference>
<organism evidence="21 22">
    <name type="scientific">Podarcis lilfordi</name>
    <name type="common">Lilford's wall lizard</name>
    <dbReference type="NCBI Taxonomy" id="74358"/>
    <lineage>
        <taxon>Eukaryota</taxon>
        <taxon>Metazoa</taxon>
        <taxon>Chordata</taxon>
        <taxon>Craniata</taxon>
        <taxon>Vertebrata</taxon>
        <taxon>Euteleostomi</taxon>
        <taxon>Lepidosauria</taxon>
        <taxon>Squamata</taxon>
        <taxon>Bifurcata</taxon>
        <taxon>Unidentata</taxon>
        <taxon>Episquamata</taxon>
        <taxon>Laterata</taxon>
        <taxon>Lacertibaenia</taxon>
        <taxon>Lacertidae</taxon>
        <taxon>Podarcis</taxon>
    </lineage>
</organism>
<evidence type="ECO:0000256" key="5">
    <source>
        <dbReference type="ARBA" id="ARBA00022538"/>
    </source>
</evidence>
<dbReference type="InterPro" id="IPR040445">
    <property type="entry name" value="Kir_TM"/>
</dbReference>
<evidence type="ECO:0000256" key="3">
    <source>
        <dbReference type="ARBA" id="ARBA00015495"/>
    </source>
</evidence>
<reference evidence="21" key="1">
    <citation type="submission" date="2022-12" db="EMBL/GenBank/DDBJ databases">
        <authorList>
            <person name="Alioto T."/>
            <person name="Alioto T."/>
            <person name="Gomez Garrido J."/>
        </authorList>
    </citation>
    <scope>NUCLEOTIDE SEQUENCE</scope>
</reference>
<keyword evidence="11 18" id="KW-0472">Membrane</keyword>
<dbReference type="GO" id="GO:0005886">
    <property type="term" value="C:plasma membrane"/>
    <property type="evidence" value="ECO:0007669"/>
    <property type="project" value="TreeGrafter"/>
</dbReference>
<feature type="region of interest" description="Disordered" evidence="17">
    <location>
        <begin position="340"/>
        <end position="363"/>
    </location>
</feature>
<dbReference type="Proteomes" id="UP001178461">
    <property type="component" value="Chromosome 13"/>
</dbReference>
<evidence type="ECO:0000256" key="13">
    <source>
        <dbReference type="ARBA" id="ARBA00031390"/>
    </source>
</evidence>
<dbReference type="SUPFAM" id="SSF81296">
    <property type="entry name" value="E set domains"/>
    <property type="match status" value="1"/>
</dbReference>
<evidence type="ECO:0000256" key="7">
    <source>
        <dbReference type="ARBA" id="ARBA00022882"/>
    </source>
</evidence>
<dbReference type="FunFam" id="1.10.287.70:FF:000019">
    <property type="entry name" value="G protein-activated inward rectifier potassium channel 1"/>
    <property type="match status" value="1"/>
</dbReference>
<feature type="transmembrane region" description="Helical" evidence="18">
    <location>
        <begin position="65"/>
        <end position="86"/>
    </location>
</feature>
<evidence type="ECO:0000256" key="10">
    <source>
        <dbReference type="ARBA" id="ARBA00023065"/>
    </source>
</evidence>
<keyword evidence="4 16" id="KW-0813">Transport</keyword>
<dbReference type="AlphaFoldDB" id="A0AA35L598"/>
<evidence type="ECO:0000256" key="14">
    <source>
        <dbReference type="ARBA" id="ARBA00032145"/>
    </source>
</evidence>
<evidence type="ECO:0000313" key="21">
    <source>
        <dbReference type="EMBL" id="CAI5790082.1"/>
    </source>
</evidence>
<feature type="compositionally biased region" description="Polar residues" evidence="17">
    <location>
        <begin position="347"/>
        <end position="361"/>
    </location>
</feature>
<dbReference type="InterPro" id="IPR041647">
    <property type="entry name" value="IRK_C"/>
</dbReference>
<dbReference type="GO" id="GO:0034765">
    <property type="term" value="P:regulation of monoatomic ion transmembrane transport"/>
    <property type="evidence" value="ECO:0007669"/>
    <property type="project" value="TreeGrafter"/>
</dbReference>
<evidence type="ECO:0000256" key="12">
    <source>
        <dbReference type="ARBA" id="ARBA00023303"/>
    </source>
</evidence>
<proteinExistence type="inferred from homology"/>
<keyword evidence="6 16" id="KW-0812">Transmembrane</keyword>
<dbReference type="EMBL" id="OX395138">
    <property type="protein sequence ID" value="CAI5790082.1"/>
    <property type="molecule type" value="Genomic_DNA"/>
</dbReference>
<accession>A0AA35L598</accession>
<evidence type="ECO:0000259" key="19">
    <source>
        <dbReference type="Pfam" id="PF01007"/>
    </source>
</evidence>
<evidence type="ECO:0000256" key="11">
    <source>
        <dbReference type="ARBA" id="ARBA00023136"/>
    </source>
</evidence>
<protein>
    <recommendedName>
        <fullName evidence="3">G protein-activated inward rectifier potassium channel 1</fullName>
    </recommendedName>
    <alternativeName>
        <fullName evidence="14">Inward rectifier K(+) channel Kir3.1</fullName>
    </alternativeName>
    <alternativeName>
        <fullName evidence="13">Potassium channel, inwardly rectifying subfamily J member 3</fullName>
    </alternativeName>
</protein>
<dbReference type="Gene3D" id="1.10.287.70">
    <property type="match status" value="1"/>
</dbReference>
<dbReference type="PRINTS" id="PR01320">
    <property type="entry name" value="KIRCHANNEL"/>
</dbReference>
<keyword evidence="7 16" id="KW-0851">Voltage-gated channel</keyword>
<keyword evidence="9 18" id="KW-1133">Transmembrane helix</keyword>
<keyword evidence="12 16" id="KW-0407">Ion channel</keyword>
<keyword evidence="8 16" id="KW-0630">Potassium</keyword>
<dbReference type="Pfam" id="PF17655">
    <property type="entry name" value="IRK_C"/>
    <property type="match status" value="1"/>
</dbReference>
<dbReference type="PANTHER" id="PTHR11767">
    <property type="entry name" value="INWARD RECTIFIER POTASSIUM CHANNEL"/>
    <property type="match status" value="1"/>
</dbReference>
<dbReference type="SUPFAM" id="SSF81324">
    <property type="entry name" value="Voltage-gated potassium channels"/>
    <property type="match status" value="1"/>
</dbReference>
<evidence type="ECO:0000256" key="2">
    <source>
        <dbReference type="ARBA" id="ARBA00009002"/>
    </source>
</evidence>
<keyword evidence="5 16" id="KW-0633">Potassium transport</keyword>
<keyword evidence="10 16" id="KW-0406">Ion transport</keyword>
<evidence type="ECO:0000256" key="1">
    <source>
        <dbReference type="ARBA" id="ARBA00004141"/>
    </source>
</evidence>
<dbReference type="GO" id="GO:0034702">
    <property type="term" value="C:monoatomic ion channel complex"/>
    <property type="evidence" value="ECO:0007669"/>
    <property type="project" value="UniProtKB-KW"/>
</dbReference>
<dbReference type="InterPro" id="IPR003274">
    <property type="entry name" value="K_chnl_inward-rec_Kir3.1"/>
</dbReference>
<gene>
    <name evidence="21" type="ORF">PODLI_1B004825</name>
</gene>
<evidence type="ECO:0000256" key="4">
    <source>
        <dbReference type="ARBA" id="ARBA00022448"/>
    </source>
</evidence>
<dbReference type="PRINTS" id="PR01327">
    <property type="entry name" value="KIR31CHANNEL"/>
</dbReference>